<organism evidence="6 7">
    <name type="scientific">Scytalidium lignicola</name>
    <name type="common">Hyphomycete</name>
    <dbReference type="NCBI Taxonomy" id="5539"/>
    <lineage>
        <taxon>Eukaryota</taxon>
        <taxon>Fungi</taxon>
        <taxon>Dikarya</taxon>
        <taxon>Ascomycota</taxon>
        <taxon>Pezizomycotina</taxon>
        <taxon>Leotiomycetes</taxon>
        <taxon>Leotiomycetes incertae sedis</taxon>
        <taxon>Scytalidium</taxon>
    </lineage>
</organism>
<dbReference type="OMA" id="MYRNEKP"/>
<evidence type="ECO:0000256" key="1">
    <source>
        <dbReference type="ARBA" id="ARBA00023002"/>
    </source>
</evidence>
<feature type="domain" description="NADP-dependent oxidoreductase" evidence="5">
    <location>
        <begin position="21"/>
        <end position="286"/>
    </location>
</feature>
<evidence type="ECO:0000259" key="5">
    <source>
        <dbReference type="Pfam" id="PF00248"/>
    </source>
</evidence>
<dbReference type="GO" id="GO:0016491">
    <property type="term" value="F:oxidoreductase activity"/>
    <property type="evidence" value="ECO:0007669"/>
    <property type="project" value="UniProtKB-KW"/>
</dbReference>
<keyword evidence="7" id="KW-1185">Reference proteome</keyword>
<dbReference type="PIRSF" id="PIRSF000097">
    <property type="entry name" value="AKR"/>
    <property type="match status" value="1"/>
</dbReference>
<dbReference type="OrthoDB" id="416253at2759"/>
<dbReference type="PANTHER" id="PTHR43827">
    <property type="entry name" value="2,5-DIKETO-D-GLUCONIC ACID REDUCTASE"/>
    <property type="match status" value="1"/>
</dbReference>
<dbReference type="PRINTS" id="PR00069">
    <property type="entry name" value="ALDKETRDTASE"/>
</dbReference>
<name>A0A3E2HNQ9_SCYLI</name>
<dbReference type="InterPro" id="IPR023210">
    <property type="entry name" value="NADP_OxRdtase_dom"/>
</dbReference>
<evidence type="ECO:0000256" key="3">
    <source>
        <dbReference type="PIRSR" id="PIRSR000097-2"/>
    </source>
</evidence>
<feature type="non-terminal residue" evidence="6">
    <location>
        <position position="1"/>
    </location>
</feature>
<gene>
    <name evidence="6" type="ORF">B7463_g1616</name>
</gene>
<proteinExistence type="predicted"/>
<dbReference type="PROSITE" id="PS00798">
    <property type="entry name" value="ALDOKETO_REDUCTASE_1"/>
    <property type="match status" value="1"/>
</dbReference>
<dbReference type="PROSITE" id="PS00063">
    <property type="entry name" value="ALDOKETO_REDUCTASE_3"/>
    <property type="match status" value="1"/>
</dbReference>
<dbReference type="InterPro" id="IPR036812">
    <property type="entry name" value="NAD(P)_OxRdtase_dom_sf"/>
</dbReference>
<dbReference type="SUPFAM" id="SSF51430">
    <property type="entry name" value="NAD(P)-linked oxidoreductase"/>
    <property type="match status" value="1"/>
</dbReference>
<dbReference type="PANTHER" id="PTHR43827:SF13">
    <property type="entry name" value="ALDO_KETO REDUCTASE FAMILY PROTEIN"/>
    <property type="match status" value="1"/>
</dbReference>
<reference evidence="6 7" key="1">
    <citation type="submission" date="2018-05" db="EMBL/GenBank/DDBJ databases">
        <title>Draft genome sequence of Scytalidium lignicola DSM 105466, a ubiquitous saprotrophic fungus.</title>
        <authorList>
            <person name="Buettner E."/>
            <person name="Gebauer A.M."/>
            <person name="Hofrichter M."/>
            <person name="Liers C."/>
            <person name="Kellner H."/>
        </authorList>
    </citation>
    <scope>NUCLEOTIDE SEQUENCE [LARGE SCALE GENOMIC DNA]</scope>
    <source>
        <strain evidence="6 7">DSM 105466</strain>
    </source>
</reference>
<feature type="site" description="Lowers pKa of active site Tyr" evidence="4">
    <location>
        <position position="83"/>
    </location>
</feature>
<feature type="non-terminal residue" evidence="6">
    <location>
        <position position="303"/>
    </location>
</feature>
<dbReference type="CDD" id="cd19071">
    <property type="entry name" value="AKR_AKR1-5-like"/>
    <property type="match status" value="1"/>
</dbReference>
<feature type="binding site" evidence="3">
    <location>
        <position position="116"/>
    </location>
    <ligand>
        <name>substrate</name>
    </ligand>
</feature>
<keyword evidence="1" id="KW-0560">Oxidoreductase</keyword>
<evidence type="ECO:0000313" key="7">
    <source>
        <dbReference type="Proteomes" id="UP000258309"/>
    </source>
</evidence>
<dbReference type="EMBL" id="NCSJ02000017">
    <property type="protein sequence ID" value="RFU34701.1"/>
    <property type="molecule type" value="Genomic_DNA"/>
</dbReference>
<protein>
    <recommendedName>
        <fullName evidence="5">NADP-dependent oxidoreductase domain-containing protein</fullName>
    </recommendedName>
</protein>
<sequence>MTSLSLKSSYKIKSGYEIPTLGFGLPSPTGLPPPEATKDIVLKALQIGYRHIDTAIFYGNEIECSEAIRESNIPRSEIFLTTKLAIDKLGYENAKKSIISCLEKAGEEYFDLILIHAPYGGKDARLGAWKALSEAQKQGKVHSIGVSNFGVHHLNELEEYINTEGLAPIDVGQYELHPWLGRTDIVSWLSERNIVIEAYCPLTRTVRLEEPGLVKLGEKHHKTPSQVLLRWSLQKVSHSIFTPPDIPSKDLPQGFIPLPKSSNPSRIAENANIYDFELSKEDMDSLYTEDYSPVTWDPTTDQS</sequence>
<dbReference type="Proteomes" id="UP000258309">
    <property type="component" value="Unassembled WGS sequence"/>
</dbReference>
<evidence type="ECO:0000313" key="6">
    <source>
        <dbReference type="EMBL" id="RFU34701.1"/>
    </source>
</evidence>
<dbReference type="AlphaFoldDB" id="A0A3E2HNQ9"/>
<feature type="active site" description="Proton donor" evidence="2">
    <location>
        <position position="58"/>
    </location>
</feature>
<dbReference type="Pfam" id="PF00248">
    <property type="entry name" value="Aldo_ket_red"/>
    <property type="match status" value="1"/>
</dbReference>
<accession>A0A3E2HNQ9</accession>
<dbReference type="InterPro" id="IPR020471">
    <property type="entry name" value="AKR"/>
</dbReference>
<dbReference type="STRING" id="5539.A0A3E2HNQ9"/>
<evidence type="ECO:0000256" key="4">
    <source>
        <dbReference type="PIRSR" id="PIRSR000097-3"/>
    </source>
</evidence>
<dbReference type="Gene3D" id="3.20.20.100">
    <property type="entry name" value="NADP-dependent oxidoreductase domain"/>
    <property type="match status" value="1"/>
</dbReference>
<comment type="caution">
    <text evidence="6">The sequence shown here is derived from an EMBL/GenBank/DDBJ whole genome shotgun (WGS) entry which is preliminary data.</text>
</comment>
<dbReference type="InterPro" id="IPR018170">
    <property type="entry name" value="Aldo/ket_reductase_CS"/>
</dbReference>
<evidence type="ECO:0000256" key="2">
    <source>
        <dbReference type="PIRSR" id="PIRSR000097-1"/>
    </source>
</evidence>